<evidence type="ECO:0000256" key="9">
    <source>
        <dbReference type="ARBA" id="ARBA00037216"/>
    </source>
</evidence>
<feature type="transmembrane region" description="Helical" evidence="11">
    <location>
        <begin position="41"/>
        <end position="62"/>
    </location>
</feature>
<dbReference type="InterPro" id="IPR000515">
    <property type="entry name" value="MetI-like"/>
</dbReference>
<comment type="subcellular location">
    <subcellularLocation>
        <location evidence="1">Cell inner membrane</location>
        <topology evidence="1">Multi-pass membrane protein</topology>
    </subcellularLocation>
    <subcellularLocation>
        <location evidence="11">Cell membrane</location>
        <topology evidence="11">Multi-pass membrane protein</topology>
    </subcellularLocation>
</comment>
<evidence type="ECO:0000256" key="10">
    <source>
        <dbReference type="ARBA" id="ARBA00067945"/>
    </source>
</evidence>
<keyword evidence="5" id="KW-0997">Cell inner membrane</keyword>
<proteinExistence type="inferred from homology"/>
<evidence type="ECO:0000313" key="14">
    <source>
        <dbReference type="Proteomes" id="UP000255050"/>
    </source>
</evidence>
<keyword evidence="3 11" id="KW-0813">Transport</keyword>
<feature type="transmembrane region" description="Helical" evidence="11">
    <location>
        <begin position="118"/>
        <end position="142"/>
    </location>
</feature>
<feature type="transmembrane region" description="Helical" evidence="11">
    <location>
        <begin position="74"/>
        <end position="98"/>
    </location>
</feature>
<protein>
    <recommendedName>
        <fullName evidence="10">Spermidine/putrescine transport system permease protein PotB</fullName>
    </recommendedName>
</protein>
<evidence type="ECO:0000256" key="3">
    <source>
        <dbReference type="ARBA" id="ARBA00022448"/>
    </source>
</evidence>
<feature type="transmembrane region" description="Helical" evidence="11">
    <location>
        <begin position="170"/>
        <end position="196"/>
    </location>
</feature>
<keyword evidence="7 11" id="KW-1133">Transmembrane helix</keyword>
<evidence type="ECO:0000256" key="7">
    <source>
        <dbReference type="ARBA" id="ARBA00022989"/>
    </source>
</evidence>
<dbReference type="Proteomes" id="UP000255050">
    <property type="component" value="Unassembled WGS sequence"/>
</dbReference>
<dbReference type="NCBIfam" id="NF007044">
    <property type="entry name" value="PRK09497.1"/>
    <property type="match status" value="1"/>
</dbReference>
<evidence type="ECO:0000256" key="4">
    <source>
        <dbReference type="ARBA" id="ARBA00022475"/>
    </source>
</evidence>
<dbReference type="PROSITE" id="PS50928">
    <property type="entry name" value="ABC_TM1"/>
    <property type="match status" value="1"/>
</dbReference>
<evidence type="ECO:0000256" key="2">
    <source>
        <dbReference type="ARBA" id="ARBA00007069"/>
    </source>
</evidence>
<gene>
    <name evidence="13" type="primary">potB</name>
    <name evidence="13" type="ORF">NCTC11694_01113</name>
</gene>
<feature type="domain" description="ABC transmembrane type-1" evidence="12">
    <location>
        <begin position="37"/>
        <end position="243"/>
    </location>
</feature>
<comment type="similarity">
    <text evidence="2">Belongs to the binding-protein-dependent transport system permease family. CysTW subfamily.</text>
</comment>
<dbReference type="PANTHER" id="PTHR42929">
    <property type="entry name" value="INNER MEMBRANE ABC TRANSPORTER PERMEASE PROTEIN YDCU-RELATED-RELATED"/>
    <property type="match status" value="1"/>
</dbReference>
<dbReference type="InterPro" id="IPR035906">
    <property type="entry name" value="MetI-like_sf"/>
</dbReference>
<evidence type="ECO:0000259" key="12">
    <source>
        <dbReference type="PROSITE" id="PS50928"/>
    </source>
</evidence>
<keyword evidence="6 11" id="KW-0812">Transmembrane</keyword>
<dbReference type="GO" id="GO:0055085">
    <property type="term" value="P:transmembrane transport"/>
    <property type="evidence" value="ECO:0007669"/>
    <property type="project" value="InterPro"/>
</dbReference>
<reference evidence="13 14" key="1">
    <citation type="submission" date="2018-06" db="EMBL/GenBank/DDBJ databases">
        <authorList>
            <consortium name="Pathogen Informatics"/>
            <person name="Doyle S."/>
        </authorList>
    </citation>
    <scope>NUCLEOTIDE SEQUENCE [LARGE SCALE GENOMIC DNA]</scope>
    <source>
        <strain evidence="13 14">NCTC11694</strain>
    </source>
</reference>
<evidence type="ECO:0000256" key="6">
    <source>
        <dbReference type="ARBA" id="ARBA00022692"/>
    </source>
</evidence>
<dbReference type="Gene3D" id="1.10.3720.10">
    <property type="entry name" value="MetI-like"/>
    <property type="match status" value="1"/>
</dbReference>
<dbReference type="FunFam" id="1.10.3720.10:FF:000029">
    <property type="entry name" value="Spermidine/putrescine ABC transporter permease PotB"/>
    <property type="match status" value="1"/>
</dbReference>
<sequence length="257" mass="29026">MIIATSFLTRDDTNFVKLVFTLDNYARLLDPLYYDVLLHSLNMALLATLACLALGYPFAWFLARLPEKVRPLMLFLLIVPFWTNSLIRIYGLKIFLSTKGYLNEFLLWLGIIDTPLRIMYTPSAVIIGLVYILLPFMVMPLYSSIEKLDRPLLEAAKDLGAGKLQTFIRIIIPLTMPGIIAGCLLVMLPAMGLFYVSDLMGGAKNLLIGNVIKSQFLNIRDWPFGAATSITLTLVMGLMLLIYWRAARLLNKKVELE</sequence>
<dbReference type="AlphaFoldDB" id="A0A7H4LUZ2"/>
<organism evidence="13 14">
    <name type="scientific">Klebsiella michiganensis</name>
    <dbReference type="NCBI Taxonomy" id="1134687"/>
    <lineage>
        <taxon>Bacteria</taxon>
        <taxon>Pseudomonadati</taxon>
        <taxon>Pseudomonadota</taxon>
        <taxon>Gammaproteobacteria</taxon>
        <taxon>Enterobacterales</taxon>
        <taxon>Enterobacteriaceae</taxon>
        <taxon>Klebsiella/Raoultella group</taxon>
        <taxon>Klebsiella</taxon>
    </lineage>
</organism>
<evidence type="ECO:0000256" key="5">
    <source>
        <dbReference type="ARBA" id="ARBA00022519"/>
    </source>
</evidence>
<name>A0A7H4LUZ2_9ENTR</name>
<evidence type="ECO:0000313" key="13">
    <source>
        <dbReference type="EMBL" id="STR39968.1"/>
    </source>
</evidence>
<comment type="caution">
    <text evidence="13">The sequence shown here is derived from an EMBL/GenBank/DDBJ whole genome shotgun (WGS) entry which is preliminary data.</text>
</comment>
<accession>A0A7H4LUZ2</accession>
<comment type="function">
    <text evidence="9">Required for the activity of the bacterial periplasmic transport system of putrescine and spermidine.</text>
</comment>
<dbReference type="PANTHER" id="PTHR42929:SF1">
    <property type="entry name" value="INNER MEMBRANE ABC TRANSPORTER PERMEASE PROTEIN YDCU-RELATED"/>
    <property type="match status" value="1"/>
</dbReference>
<dbReference type="EMBL" id="UGJR01000002">
    <property type="protein sequence ID" value="STR39968.1"/>
    <property type="molecule type" value="Genomic_DNA"/>
</dbReference>
<keyword evidence="4" id="KW-1003">Cell membrane</keyword>
<keyword evidence="8 11" id="KW-0472">Membrane</keyword>
<evidence type="ECO:0000256" key="8">
    <source>
        <dbReference type="ARBA" id="ARBA00023136"/>
    </source>
</evidence>
<dbReference type="Pfam" id="PF00528">
    <property type="entry name" value="BPD_transp_1"/>
    <property type="match status" value="1"/>
</dbReference>
<feature type="transmembrane region" description="Helical" evidence="11">
    <location>
        <begin position="224"/>
        <end position="244"/>
    </location>
</feature>
<evidence type="ECO:0000256" key="11">
    <source>
        <dbReference type="RuleBase" id="RU363032"/>
    </source>
</evidence>
<dbReference type="SUPFAM" id="SSF161098">
    <property type="entry name" value="MetI-like"/>
    <property type="match status" value="1"/>
</dbReference>
<evidence type="ECO:0000256" key="1">
    <source>
        <dbReference type="ARBA" id="ARBA00004429"/>
    </source>
</evidence>
<dbReference type="GO" id="GO:0005886">
    <property type="term" value="C:plasma membrane"/>
    <property type="evidence" value="ECO:0007669"/>
    <property type="project" value="UniProtKB-SubCell"/>
</dbReference>
<dbReference type="CDD" id="cd06261">
    <property type="entry name" value="TM_PBP2"/>
    <property type="match status" value="1"/>
</dbReference>